<protein>
    <submittedName>
        <fullName evidence="1">Uncharacterized protein</fullName>
    </submittedName>
</protein>
<reference evidence="1" key="1">
    <citation type="submission" date="2018-05" db="EMBL/GenBank/DDBJ databases">
        <authorList>
            <person name="Lanie J.A."/>
            <person name="Ng W.-L."/>
            <person name="Kazmierczak K.M."/>
            <person name="Andrzejewski T.M."/>
            <person name="Davidsen T.M."/>
            <person name="Wayne K.J."/>
            <person name="Tettelin H."/>
            <person name="Glass J.I."/>
            <person name="Rusch D."/>
            <person name="Podicherti R."/>
            <person name="Tsui H.-C.T."/>
            <person name="Winkler M.E."/>
        </authorList>
    </citation>
    <scope>NUCLEOTIDE SEQUENCE</scope>
</reference>
<dbReference type="AlphaFoldDB" id="A0A383AJ19"/>
<name>A0A383AJ19_9ZZZZ</name>
<evidence type="ECO:0000313" key="1">
    <source>
        <dbReference type="EMBL" id="SVE07559.1"/>
    </source>
</evidence>
<accession>A0A383AJ19</accession>
<organism evidence="1">
    <name type="scientific">marine metagenome</name>
    <dbReference type="NCBI Taxonomy" id="408172"/>
    <lineage>
        <taxon>unclassified sequences</taxon>
        <taxon>metagenomes</taxon>
        <taxon>ecological metagenomes</taxon>
    </lineage>
</organism>
<gene>
    <name evidence="1" type="ORF">METZ01_LOCUS460413</name>
</gene>
<sequence>MNKLAKYVLMTSFLLSGFLATANGGNNWEVYYENTQVKISFCQLQCDFDGQFNQEIVVFKIENFSAQAITVQWDSKIWYDNSCINCEQDSPEFRKVTRVEKGKTLEGNCSENNALRIFSKFTEKLEDMPGVDKIVKLTKFELENLKITNE</sequence>
<proteinExistence type="predicted"/>
<dbReference type="EMBL" id="UINC01192425">
    <property type="protein sequence ID" value="SVE07559.1"/>
    <property type="molecule type" value="Genomic_DNA"/>
</dbReference>